<protein>
    <submittedName>
        <fullName evidence="3">WSN domain-containing protein</fullName>
    </submittedName>
</protein>
<feature type="compositionally biased region" description="Acidic residues" evidence="1">
    <location>
        <begin position="340"/>
        <end position="350"/>
    </location>
</feature>
<evidence type="ECO:0000313" key="5">
    <source>
        <dbReference type="WormBase" id="C18F10.2"/>
    </source>
</evidence>
<feature type="region of interest" description="Disordered" evidence="1">
    <location>
        <begin position="395"/>
        <end position="420"/>
    </location>
</feature>
<keyword evidence="4" id="KW-1185">Reference proteome</keyword>
<organism evidence="3 4">
    <name type="scientific">Caenorhabditis elegans</name>
    <dbReference type="NCBI Taxonomy" id="6239"/>
    <lineage>
        <taxon>Eukaryota</taxon>
        <taxon>Metazoa</taxon>
        <taxon>Ecdysozoa</taxon>
        <taxon>Nematoda</taxon>
        <taxon>Chromadorea</taxon>
        <taxon>Rhabditida</taxon>
        <taxon>Rhabditina</taxon>
        <taxon>Rhabditomorpha</taxon>
        <taxon>Rhabditoidea</taxon>
        <taxon>Rhabditidae</taxon>
        <taxon>Peloderinae</taxon>
        <taxon>Caenorhabditis</taxon>
    </lineage>
</organism>
<dbReference type="EMBL" id="BX284603">
    <property type="protein sequence ID" value="CCD65201.1"/>
    <property type="molecule type" value="Genomic_DNA"/>
</dbReference>
<feature type="region of interest" description="Disordered" evidence="1">
    <location>
        <begin position="288"/>
        <end position="376"/>
    </location>
</feature>
<dbReference type="AGR" id="WB:WBGene00015977"/>
<dbReference type="InParanoid" id="Q18098"/>
<proteinExistence type="predicted"/>
<feature type="chain" id="PRO_5004186898" evidence="2">
    <location>
        <begin position="17"/>
        <end position="711"/>
    </location>
</feature>
<dbReference type="KEGG" id="cel:CELE_C18F10.2"/>
<dbReference type="Bgee" id="WBGene00015977">
    <property type="expression patterns" value="Expressed in larva and 1 other cell type or tissue"/>
</dbReference>
<reference evidence="3 4" key="1">
    <citation type="journal article" date="1998" name="Science">
        <title>Genome sequence of the nematode C. elegans: a platform for investigating biology.</title>
        <authorList>
            <consortium name="The C. elegans sequencing consortium"/>
            <person name="Sulson J.E."/>
            <person name="Waterston R."/>
        </authorList>
    </citation>
    <scope>NUCLEOTIDE SEQUENCE [LARGE SCALE GENOMIC DNA]</scope>
    <source>
        <strain evidence="3 4">Bristol N2</strain>
    </source>
</reference>
<dbReference type="OrthoDB" id="5876950at2759"/>
<dbReference type="OMA" id="KMDGREE"/>
<dbReference type="CTD" id="175888"/>
<dbReference type="PaxDb" id="6239-C18F10.2"/>
<keyword evidence="2" id="KW-0732">Signal</keyword>
<dbReference type="eggNOG" id="ENOG502T361">
    <property type="taxonomic scope" value="Eukaryota"/>
</dbReference>
<dbReference type="UCSC" id="C18F10.2">
    <property type="organism name" value="c. elegans"/>
</dbReference>
<evidence type="ECO:0000256" key="1">
    <source>
        <dbReference type="SAM" id="MobiDB-lite"/>
    </source>
</evidence>
<dbReference type="HOGENOM" id="CLU_362577_0_0_1"/>
<accession>Q18098</accession>
<feature type="signal peptide" evidence="2">
    <location>
        <begin position="1"/>
        <end position="16"/>
    </location>
</feature>
<evidence type="ECO:0000313" key="4">
    <source>
        <dbReference type="Proteomes" id="UP000001940"/>
    </source>
</evidence>
<dbReference type="FunCoup" id="Q18098">
    <property type="interactions" value="811"/>
</dbReference>
<feature type="compositionally biased region" description="Polar residues" evidence="1">
    <location>
        <begin position="452"/>
        <end position="463"/>
    </location>
</feature>
<evidence type="ECO:0000313" key="3">
    <source>
        <dbReference type="EMBL" id="CCD65201.1"/>
    </source>
</evidence>
<feature type="compositionally biased region" description="Basic and acidic residues" evidence="1">
    <location>
        <begin position="352"/>
        <end position="376"/>
    </location>
</feature>
<dbReference type="WormBase" id="C18F10.2">
    <property type="protein sequence ID" value="CE30607"/>
    <property type="gene ID" value="WBGene00015977"/>
</dbReference>
<evidence type="ECO:0000256" key="2">
    <source>
        <dbReference type="SAM" id="SignalP"/>
    </source>
</evidence>
<name>Q18098_CAEEL</name>
<sequence length="711" mass="78898">MRLFFQHFLLFYAASAYNVSVNTNRSFLFGDVLEPLCSINVTGQNLTRSELIELFHKWEKYTSSQISSSSSISDYRKAMPCFPGPNLNLTSSNSDMIPQYPNCETFVNISKTTFGEANDLLEEVKKVRGVEQMDVSLKSVINSLSSRLQNLIDYLPDGATKNKTQERLSTLIEIGNQKLPETLRNSTRNQPPTQSTKSEFNPFELLSCFNISMMKTATVSGQTIGSIACSKFKLCSFSAVTSNPCLSNLRITEAQYDSVVNKTIAELIGEKLGGEQVQKKLGSAIGQFFGEHPRSKRTPKPRCENCTEEEYEDVTPLSDQVKMDGREELEESDDRSSGVESDESSGEVIDESYGKIDELDQEMSKRSTDSRKMSHEEITQAKIAKIRESIIDQLLTKTDDPDNSTDFQPTKRSAALEASQDNFKEALDNFRTEHIEDMTEGSGQESDRPTDSTKLYGSTQSPSEIIRPSIRTLNMETESSPVDFIENMSPISDSNDMDSSTVPNVAKKNNNFEKDLDAFRTVNNGSEKLNSSMFQELQTVLNLKLNSTMLEYAASFANISESLPKMSGEFTVSQFLQKMDINDWPTLKHLLNSMQSVFGNLPGFSQISNFIENLSSSGLDLKSVLKMIPAMNSSGTSLHKDAVLDLLNSFKSKISSSDTPKSPALEAAIQKISEASTLPTLLQNDLNSNDSSISDALNILKSNPLLSSLKI</sequence>
<dbReference type="AlphaFoldDB" id="Q18098"/>
<dbReference type="RefSeq" id="NP_498373.2">
    <property type="nucleotide sequence ID" value="NM_065972.4"/>
</dbReference>
<dbReference type="Proteomes" id="UP000001940">
    <property type="component" value="Chromosome III"/>
</dbReference>
<dbReference type="GeneID" id="175888"/>
<gene>
    <name evidence="3 5" type="ORF">C18F10.2</name>
    <name evidence="3" type="ORF">CELE_C18F10.2</name>
</gene>
<feature type="region of interest" description="Disordered" evidence="1">
    <location>
        <begin position="437"/>
        <end position="467"/>
    </location>
</feature>